<accession>A0A1H9L574</accession>
<dbReference type="EMBL" id="FOFS01000015">
    <property type="protein sequence ID" value="SER06584.1"/>
    <property type="molecule type" value="Genomic_DNA"/>
</dbReference>
<organism evidence="3 4">
    <name type="scientific">Solimonas aquatica</name>
    <dbReference type="NCBI Taxonomy" id="489703"/>
    <lineage>
        <taxon>Bacteria</taxon>
        <taxon>Pseudomonadati</taxon>
        <taxon>Pseudomonadota</taxon>
        <taxon>Gammaproteobacteria</taxon>
        <taxon>Nevskiales</taxon>
        <taxon>Nevskiaceae</taxon>
        <taxon>Solimonas</taxon>
    </lineage>
</organism>
<evidence type="ECO:0000256" key="1">
    <source>
        <dbReference type="ARBA" id="ARBA00022801"/>
    </source>
</evidence>
<dbReference type="OrthoDB" id="9780765at2"/>
<dbReference type="AlphaFoldDB" id="A0A1H9L574"/>
<dbReference type="Gene3D" id="3.40.50.1820">
    <property type="entry name" value="alpha/beta hydrolase"/>
    <property type="match status" value="1"/>
</dbReference>
<evidence type="ECO:0000313" key="4">
    <source>
        <dbReference type="Proteomes" id="UP000199233"/>
    </source>
</evidence>
<dbReference type="STRING" id="489703.SAMN04488038_11522"/>
<dbReference type="InterPro" id="IPR000073">
    <property type="entry name" value="AB_hydrolase_1"/>
</dbReference>
<dbReference type="Pfam" id="PF00561">
    <property type="entry name" value="Abhydrolase_1"/>
    <property type="match status" value="1"/>
</dbReference>
<keyword evidence="4" id="KW-1185">Reference proteome</keyword>
<dbReference type="PANTHER" id="PTHR43329">
    <property type="entry name" value="EPOXIDE HYDROLASE"/>
    <property type="match status" value="1"/>
</dbReference>
<gene>
    <name evidence="3" type="ORF">SAMN04488038_11522</name>
</gene>
<reference evidence="3 4" key="1">
    <citation type="submission" date="2016-10" db="EMBL/GenBank/DDBJ databases">
        <authorList>
            <person name="de Groot N.N."/>
        </authorList>
    </citation>
    <scope>NUCLEOTIDE SEQUENCE [LARGE SCALE GENOMIC DNA]</scope>
    <source>
        <strain evidence="3 4">DSM 25927</strain>
    </source>
</reference>
<proteinExistence type="predicted"/>
<protein>
    <submittedName>
        <fullName evidence="3">Pimeloyl-ACP methyl ester carboxylesterase</fullName>
    </submittedName>
</protein>
<dbReference type="InterPro" id="IPR000639">
    <property type="entry name" value="Epox_hydrolase-like"/>
</dbReference>
<sequence length="291" mass="32558">MSHLPAEELHYLDVGGTRLAYLQRGKGPLLLCVHGFPDTAYSFLPVLERLATAGYHAVAPFQRGYAPSALAADDDYRAVTLAQDLLALIEALGQGRAAAVVGHDWGSVAAQLAAKQRPEAIARLVLCAVPHLRRFFLFPSLRQIARSHYIFRFQLPRWPEAALGREDHAWLEQVLIRRWSPGWHYREADLAPVKACLRDPQRRRALLAYYRNLPGALLDSAQRRLVMAPIPQPTRMIYGTDDGCIGAEMFDAQEQLFPGGLQLCPAPGMGHFMQAENPAWFAERVLEFLRA</sequence>
<dbReference type="RefSeq" id="WP_093289002.1">
    <property type="nucleotide sequence ID" value="NZ_FOFS01000015.1"/>
</dbReference>
<evidence type="ECO:0000313" key="3">
    <source>
        <dbReference type="EMBL" id="SER06584.1"/>
    </source>
</evidence>
<dbReference type="InterPro" id="IPR029058">
    <property type="entry name" value="AB_hydrolase_fold"/>
</dbReference>
<evidence type="ECO:0000259" key="2">
    <source>
        <dbReference type="Pfam" id="PF00561"/>
    </source>
</evidence>
<dbReference type="Proteomes" id="UP000199233">
    <property type="component" value="Unassembled WGS sequence"/>
</dbReference>
<dbReference type="GO" id="GO:0016787">
    <property type="term" value="F:hydrolase activity"/>
    <property type="evidence" value="ECO:0007669"/>
    <property type="project" value="UniProtKB-KW"/>
</dbReference>
<keyword evidence="1" id="KW-0378">Hydrolase</keyword>
<dbReference type="SUPFAM" id="SSF53474">
    <property type="entry name" value="alpha/beta-Hydrolases"/>
    <property type="match status" value="1"/>
</dbReference>
<feature type="domain" description="AB hydrolase-1" evidence="2">
    <location>
        <begin position="28"/>
        <end position="278"/>
    </location>
</feature>
<name>A0A1H9L574_9GAMM</name>
<dbReference type="PRINTS" id="PR00412">
    <property type="entry name" value="EPOXHYDRLASE"/>
</dbReference>